<dbReference type="PROSITE" id="PS50109">
    <property type="entry name" value="HIS_KIN"/>
    <property type="match status" value="1"/>
</dbReference>
<dbReference type="InterPro" id="IPR003660">
    <property type="entry name" value="HAMP_dom"/>
</dbReference>
<dbReference type="InterPro" id="IPR050428">
    <property type="entry name" value="TCS_sensor_his_kinase"/>
</dbReference>
<keyword evidence="7" id="KW-0418">Kinase</keyword>
<dbReference type="RefSeq" id="WP_144067181.1">
    <property type="nucleotide sequence ID" value="NZ_CP041636.1"/>
</dbReference>
<dbReference type="SMART" id="SM00388">
    <property type="entry name" value="HisKA"/>
    <property type="match status" value="1"/>
</dbReference>
<evidence type="ECO:0000259" key="12">
    <source>
        <dbReference type="PROSITE" id="PS50109"/>
    </source>
</evidence>
<keyword evidence="10 11" id="KW-0472">Membrane</keyword>
<dbReference type="Pfam" id="PF13756">
    <property type="entry name" value="Stimulus_sens_1"/>
    <property type="match status" value="1"/>
</dbReference>
<dbReference type="SUPFAM" id="SSF47384">
    <property type="entry name" value="Homodimeric domain of signal transducing histidine kinase"/>
    <property type="match status" value="1"/>
</dbReference>
<feature type="domain" description="Histidine kinase" evidence="12">
    <location>
        <begin position="314"/>
        <end position="531"/>
    </location>
</feature>
<evidence type="ECO:0000256" key="2">
    <source>
        <dbReference type="ARBA" id="ARBA00004370"/>
    </source>
</evidence>
<dbReference type="PANTHER" id="PTHR45436:SF5">
    <property type="entry name" value="SENSOR HISTIDINE KINASE TRCS"/>
    <property type="match status" value="1"/>
</dbReference>
<evidence type="ECO:0000256" key="3">
    <source>
        <dbReference type="ARBA" id="ARBA00012438"/>
    </source>
</evidence>
<dbReference type="Pfam" id="PF00672">
    <property type="entry name" value="HAMP"/>
    <property type="match status" value="1"/>
</dbReference>
<evidence type="ECO:0000256" key="1">
    <source>
        <dbReference type="ARBA" id="ARBA00000085"/>
    </source>
</evidence>
<dbReference type="EC" id="2.7.13.3" evidence="3"/>
<dbReference type="SUPFAM" id="SSF55874">
    <property type="entry name" value="ATPase domain of HSP90 chaperone/DNA topoisomerase II/histidine kinase"/>
    <property type="match status" value="1"/>
</dbReference>
<dbReference type="GO" id="GO:0016020">
    <property type="term" value="C:membrane"/>
    <property type="evidence" value="ECO:0007669"/>
    <property type="project" value="UniProtKB-SubCell"/>
</dbReference>
<dbReference type="Gene3D" id="3.30.565.10">
    <property type="entry name" value="Histidine kinase-like ATPase, C-terminal domain"/>
    <property type="match status" value="1"/>
</dbReference>
<dbReference type="EMBL" id="CP041636">
    <property type="protein sequence ID" value="QDO96200.1"/>
    <property type="molecule type" value="Genomic_DNA"/>
</dbReference>
<evidence type="ECO:0000256" key="5">
    <source>
        <dbReference type="ARBA" id="ARBA00022679"/>
    </source>
</evidence>
<name>A0A516GXZ2_9PROT</name>
<evidence type="ECO:0000256" key="6">
    <source>
        <dbReference type="ARBA" id="ARBA00022692"/>
    </source>
</evidence>
<feature type="transmembrane region" description="Helical" evidence="11">
    <location>
        <begin position="229"/>
        <end position="252"/>
    </location>
</feature>
<dbReference type="GO" id="GO:0000155">
    <property type="term" value="F:phosphorelay sensor kinase activity"/>
    <property type="evidence" value="ECO:0007669"/>
    <property type="project" value="InterPro"/>
</dbReference>
<dbReference type="InterPro" id="IPR025908">
    <property type="entry name" value="Sensor_TM1"/>
</dbReference>
<dbReference type="KEGG" id="fer:FNB15_02390"/>
<protein>
    <recommendedName>
        <fullName evidence="3">histidine kinase</fullName>
        <ecNumber evidence="3">2.7.13.3</ecNumber>
    </recommendedName>
</protein>
<sequence length="531" mass="58426">MSDPSPRRRLMSPLTRRILLINLAAPIALVLAFFYLDQFRLSLIDTRLTALRYEAGLISGALGEVAISPSEFSPTLEPELARQLLRRLSAQSSARARLFDADGEMIADSRLLLAAGRGVVTRQLPPPNIDTPWEQALIGLYDKINALFMTTLNLPKYVELPFTHANDYPEARRALNGDDSDQLRDLADGRIMLSAAVPVQGLRKVVGALLLNVDSAELDARVREERLGVLKVFAAVLGFTVLASLYLAGVIVRPIHRLAEAAERIRAAKGRIAHLSLPDYSHREDEIGDLSSVLRAMTAALSQRLDAIERFAADVSHEIKNPLTSLRSAMETFLRTEKPELRERLLAVMQDDVRRMDRLITDISGASRLDAELARSEAAPLDIAVMLQSVIETYMTRLADTGPKIELKRVEPGPYLAIGFEGQLGQVARNLIDNAISFSPPNGTITVAVKREPRHVMFSVADEGPGIPTDNLESIFERFYSERPASEAFGLHSGLGLSIARQVVQSLGGEIHAENRDDGKTGARFVVRLPL</sequence>
<dbReference type="InterPro" id="IPR036097">
    <property type="entry name" value="HisK_dim/P_sf"/>
</dbReference>
<keyword evidence="15" id="KW-1185">Reference proteome</keyword>
<evidence type="ECO:0000256" key="11">
    <source>
        <dbReference type="SAM" id="Phobius"/>
    </source>
</evidence>
<dbReference type="Gene3D" id="1.10.287.130">
    <property type="match status" value="1"/>
</dbReference>
<proteinExistence type="predicted"/>
<keyword evidence="8 11" id="KW-1133">Transmembrane helix</keyword>
<dbReference type="Proteomes" id="UP000317496">
    <property type="component" value="Chromosome"/>
</dbReference>
<dbReference type="PROSITE" id="PS50885">
    <property type="entry name" value="HAMP"/>
    <property type="match status" value="1"/>
</dbReference>
<organism evidence="14 15">
    <name type="scientific">Ferrovibrio terrae</name>
    <dbReference type="NCBI Taxonomy" id="2594003"/>
    <lineage>
        <taxon>Bacteria</taxon>
        <taxon>Pseudomonadati</taxon>
        <taxon>Pseudomonadota</taxon>
        <taxon>Alphaproteobacteria</taxon>
        <taxon>Rhodospirillales</taxon>
        <taxon>Rhodospirillaceae</taxon>
        <taxon>Ferrovibrio</taxon>
    </lineage>
</organism>
<feature type="domain" description="HAMP" evidence="13">
    <location>
        <begin position="249"/>
        <end position="306"/>
    </location>
</feature>
<dbReference type="InterPro" id="IPR025919">
    <property type="entry name" value="Stimulus_sens_dom"/>
</dbReference>
<dbReference type="PRINTS" id="PR00344">
    <property type="entry name" value="BCTRLSENSOR"/>
</dbReference>
<evidence type="ECO:0000313" key="15">
    <source>
        <dbReference type="Proteomes" id="UP000317496"/>
    </source>
</evidence>
<evidence type="ECO:0000256" key="4">
    <source>
        <dbReference type="ARBA" id="ARBA00022553"/>
    </source>
</evidence>
<reference evidence="14 15" key="1">
    <citation type="submission" date="2019-07" db="EMBL/GenBank/DDBJ databases">
        <title>Genome sequencing for Ferrovibrio sp. K5.</title>
        <authorList>
            <person name="Park S.-J."/>
        </authorList>
    </citation>
    <scope>NUCLEOTIDE SEQUENCE [LARGE SCALE GENOMIC DNA]</scope>
    <source>
        <strain evidence="14 15">K5</strain>
    </source>
</reference>
<comment type="catalytic activity">
    <reaction evidence="1">
        <text>ATP + protein L-histidine = ADP + protein N-phospho-L-histidine.</text>
        <dbReference type="EC" id="2.7.13.3"/>
    </reaction>
</comment>
<dbReference type="CDD" id="cd00082">
    <property type="entry name" value="HisKA"/>
    <property type="match status" value="1"/>
</dbReference>
<evidence type="ECO:0000313" key="14">
    <source>
        <dbReference type="EMBL" id="QDO96200.1"/>
    </source>
</evidence>
<gene>
    <name evidence="14" type="ORF">FNB15_02390</name>
</gene>
<dbReference type="InterPro" id="IPR005467">
    <property type="entry name" value="His_kinase_dom"/>
</dbReference>
<dbReference type="InterPro" id="IPR036890">
    <property type="entry name" value="HATPase_C_sf"/>
</dbReference>
<evidence type="ECO:0000256" key="9">
    <source>
        <dbReference type="ARBA" id="ARBA00023012"/>
    </source>
</evidence>
<evidence type="ECO:0000259" key="13">
    <source>
        <dbReference type="PROSITE" id="PS50885"/>
    </source>
</evidence>
<dbReference type="Pfam" id="PF02518">
    <property type="entry name" value="HATPase_c"/>
    <property type="match status" value="1"/>
</dbReference>
<keyword evidence="6 11" id="KW-0812">Transmembrane</keyword>
<dbReference type="SMART" id="SM00387">
    <property type="entry name" value="HATPase_c"/>
    <property type="match status" value="1"/>
</dbReference>
<keyword evidence="9" id="KW-0902">Two-component regulatory system</keyword>
<dbReference type="InterPro" id="IPR004358">
    <property type="entry name" value="Sig_transdc_His_kin-like_C"/>
</dbReference>
<dbReference type="PANTHER" id="PTHR45436">
    <property type="entry name" value="SENSOR HISTIDINE KINASE YKOH"/>
    <property type="match status" value="1"/>
</dbReference>
<feature type="transmembrane region" description="Helical" evidence="11">
    <location>
        <begin position="18"/>
        <end position="36"/>
    </location>
</feature>
<dbReference type="Pfam" id="PF00512">
    <property type="entry name" value="HisKA"/>
    <property type="match status" value="1"/>
</dbReference>
<evidence type="ECO:0000256" key="7">
    <source>
        <dbReference type="ARBA" id="ARBA00022777"/>
    </source>
</evidence>
<dbReference type="InterPro" id="IPR003661">
    <property type="entry name" value="HisK_dim/P_dom"/>
</dbReference>
<keyword evidence="4" id="KW-0597">Phosphoprotein</keyword>
<dbReference type="OrthoDB" id="9805942at2"/>
<comment type="subcellular location">
    <subcellularLocation>
        <location evidence="2">Membrane</location>
    </subcellularLocation>
</comment>
<dbReference type="Pfam" id="PF13755">
    <property type="entry name" value="Sensor_TM1"/>
    <property type="match status" value="1"/>
</dbReference>
<keyword evidence="5" id="KW-0808">Transferase</keyword>
<evidence type="ECO:0000256" key="8">
    <source>
        <dbReference type="ARBA" id="ARBA00022989"/>
    </source>
</evidence>
<dbReference type="SMART" id="SM00304">
    <property type="entry name" value="HAMP"/>
    <property type="match status" value="1"/>
</dbReference>
<evidence type="ECO:0000256" key="10">
    <source>
        <dbReference type="ARBA" id="ARBA00023136"/>
    </source>
</evidence>
<dbReference type="InterPro" id="IPR003594">
    <property type="entry name" value="HATPase_dom"/>
</dbReference>
<dbReference type="AlphaFoldDB" id="A0A516GXZ2"/>
<dbReference type="Gene3D" id="6.10.340.10">
    <property type="match status" value="1"/>
</dbReference>
<accession>A0A516GXZ2</accession>